<name>A0A7R7MV21_MYCIT</name>
<proteinExistence type="predicted"/>
<keyword evidence="1" id="KW-0812">Transmembrane</keyword>
<feature type="chain" id="PRO_5032344227" evidence="2">
    <location>
        <begin position="31"/>
        <end position="424"/>
    </location>
</feature>
<keyword evidence="1" id="KW-1133">Transmembrane helix</keyword>
<evidence type="ECO:0000256" key="1">
    <source>
        <dbReference type="SAM" id="Phobius"/>
    </source>
</evidence>
<dbReference type="AlphaFoldDB" id="A0A7R7MV21"/>
<feature type="signal peptide" evidence="2">
    <location>
        <begin position="1"/>
        <end position="30"/>
    </location>
</feature>
<keyword evidence="1" id="KW-0472">Membrane</keyword>
<evidence type="ECO:0000313" key="3">
    <source>
        <dbReference type="EMBL" id="BCO99262.1"/>
    </source>
</evidence>
<organism evidence="3 4">
    <name type="scientific">Mycobacterium intracellulare</name>
    <dbReference type="NCBI Taxonomy" id="1767"/>
    <lineage>
        <taxon>Bacteria</taxon>
        <taxon>Bacillati</taxon>
        <taxon>Actinomycetota</taxon>
        <taxon>Actinomycetes</taxon>
        <taxon>Mycobacteriales</taxon>
        <taxon>Mycobacteriaceae</taxon>
        <taxon>Mycobacterium</taxon>
        <taxon>Mycobacterium avium complex (MAC)</taxon>
    </lineage>
</organism>
<reference evidence="3 4" key="1">
    <citation type="submission" date="2020-12" db="EMBL/GenBank/DDBJ databases">
        <title>Genome sequence of clinical Mycobacterium intracellulare strains.</title>
        <authorList>
            <person name="Tateishi Y."/>
            <person name="Matsumoto S."/>
            <person name="Fukushima Y."/>
            <person name="Nakajima C."/>
            <person name="Suzuki Y."/>
        </authorList>
    </citation>
    <scope>NUCLEOTIDE SEQUENCE [LARGE SCALE GENOMIC DNA]</scope>
    <source>
        <strain evidence="3 4">M018</strain>
    </source>
</reference>
<accession>A0A7R7MV21</accession>
<protein>
    <submittedName>
        <fullName evidence="3">Uncharacterized protein</fullName>
    </submittedName>
</protein>
<evidence type="ECO:0000256" key="2">
    <source>
        <dbReference type="SAM" id="SignalP"/>
    </source>
</evidence>
<gene>
    <name evidence="3" type="ORF">MINTM018_20320</name>
</gene>
<dbReference type="EMBL" id="AP024255">
    <property type="protein sequence ID" value="BCO99262.1"/>
    <property type="molecule type" value="Genomic_DNA"/>
</dbReference>
<dbReference type="Proteomes" id="UP000595205">
    <property type="component" value="Chromosome"/>
</dbReference>
<feature type="transmembrane region" description="Helical" evidence="1">
    <location>
        <begin position="389"/>
        <end position="410"/>
    </location>
</feature>
<evidence type="ECO:0000313" key="4">
    <source>
        <dbReference type="Proteomes" id="UP000595205"/>
    </source>
</evidence>
<keyword evidence="2" id="KW-0732">Signal</keyword>
<sequence length="424" mass="45098">MSRLWILVAAAIAFAPISMIVAIPGTVAQAAPCAGAGSNPVSCQRCMFYVNAYHTANVCNEDKRGVQGPASNAPTPVPQVPIPAYEPPPLPPPVQQPVVLPPPNAGQNTVPVLEINPPGPDAPRNAPVVAPPRGLDAPSVAIAAAKAAPVTRADPANPPKPPTEVDFNQQVQNVVNAHRQNVDILKIDEHRFVRPRHWDYVDYDDAYRRPTLYNPLNQAMTFRYFYNGAYQQLYLPRGARMVLDAATVGVVPFTAVGDSYVASGSFYGGGSLPLNGYNGPPPPDYKPPAPPKLYDNVVVSVPAKGETVEVGHVAVVGHDGSQSPGSQDTFLLDDSTLAWGQIDNSSSAPAQIRVIKTQPTPGVGLTDDGGFLVLLAVHHPEPGQPHQSVWTMALRFGGFAVVVGLVAWLLNRRNRSEDDAAESS</sequence>